<organism evidence="1 2">
    <name type="scientific">Paenibacillus peoriae</name>
    <dbReference type="NCBI Taxonomy" id="59893"/>
    <lineage>
        <taxon>Bacteria</taxon>
        <taxon>Bacillati</taxon>
        <taxon>Bacillota</taxon>
        <taxon>Bacilli</taxon>
        <taxon>Bacillales</taxon>
        <taxon>Paenibacillaceae</taxon>
        <taxon>Paenibacillus</taxon>
    </lineage>
</organism>
<proteinExistence type="predicted"/>
<dbReference type="Proteomes" id="UP000516384">
    <property type="component" value="Chromosome"/>
</dbReference>
<dbReference type="RefSeq" id="WP_029518004.1">
    <property type="nucleotide sequence ID" value="NZ_CP061172.1"/>
</dbReference>
<sequence>MGKEITELMIKTSYDLAKKVYFEEIELSNALSKITEKSGMHRGFALAYVSAFRCLMSGSVYSRMMKATATRYYLYKIYEDFGLEFLKDALKAVNLHIEHYRKIYNKDLRSIIKVVDEIKLKHS</sequence>
<evidence type="ECO:0000313" key="2">
    <source>
        <dbReference type="Proteomes" id="UP000516384"/>
    </source>
</evidence>
<name>A0A7H0Y311_9BACL</name>
<protein>
    <submittedName>
        <fullName evidence="1">Uncharacterized protein</fullName>
    </submittedName>
</protein>
<accession>A0A7H0Y311</accession>
<dbReference type="AlphaFoldDB" id="A0A7H0Y311"/>
<dbReference type="EMBL" id="CP061172">
    <property type="protein sequence ID" value="QNR65469.1"/>
    <property type="molecule type" value="Genomic_DNA"/>
</dbReference>
<reference evidence="1 2" key="1">
    <citation type="submission" date="2020-09" db="EMBL/GenBank/DDBJ databases">
        <title>Characterization of Paenibacillus peoriae strain ZF390 with broad-spectrum antimicrobial activity as a potential biocontrol agent.</title>
        <authorList>
            <person name="Li L."/>
            <person name="Zhao Y."/>
            <person name="Li B."/>
            <person name="Xie X."/>
        </authorList>
    </citation>
    <scope>NUCLEOTIDE SEQUENCE [LARGE SCALE GENOMIC DNA]</scope>
    <source>
        <strain evidence="1 2">ZF390</strain>
    </source>
</reference>
<evidence type="ECO:0000313" key="1">
    <source>
        <dbReference type="EMBL" id="QNR65469.1"/>
    </source>
</evidence>
<gene>
    <name evidence="1" type="ORF">IAQ67_16400</name>
</gene>